<organism evidence="1 2">
    <name type="scientific">Thermomicrobium roseum (strain ATCC 27502 / DSM 5159 / P-2)</name>
    <dbReference type="NCBI Taxonomy" id="309801"/>
    <lineage>
        <taxon>Bacteria</taxon>
        <taxon>Pseudomonadati</taxon>
        <taxon>Thermomicrobiota</taxon>
        <taxon>Thermomicrobia</taxon>
        <taxon>Thermomicrobiales</taxon>
        <taxon>Thermomicrobiaceae</taxon>
        <taxon>Thermomicrobium</taxon>
    </lineage>
</organism>
<sequence length="45" mass="5058">MPGSNAGRGGVERYVHDPVFCSRSFLLYVKLQSPDRSLISIDIFE</sequence>
<dbReference type="AlphaFoldDB" id="B9L0U7"/>
<accession>B9L0U7</accession>
<reference evidence="1 2" key="1">
    <citation type="journal article" date="2009" name="PLoS ONE">
        <title>Complete genome sequence of the aerobic CO-oxidizing thermophile Thermomicrobium roseum.</title>
        <authorList>
            <person name="Wu D."/>
            <person name="Raymond J."/>
            <person name="Wu M."/>
            <person name="Chatterji S."/>
            <person name="Ren Q."/>
            <person name="Graham J.E."/>
            <person name="Bryant D.A."/>
            <person name="Robb F."/>
            <person name="Colman A."/>
            <person name="Tallon L.J."/>
            <person name="Badger J.H."/>
            <person name="Madupu R."/>
            <person name="Ward N.L."/>
            <person name="Eisen J.A."/>
        </authorList>
    </citation>
    <scope>NUCLEOTIDE SEQUENCE [LARGE SCALE GENOMIC DNA]</scope>
    <source>
        <strain evidence="2">ATCC 27502 / DSM 5159 / P-2</strain>
    </source>
</reference>
<name>B9L0U7_THERP</name>
<dbReference type="STRING" id="309801.trd_1168"/>
<proteinExistence type="predicted"/>
<evidence type="ECO:0000313" key="2">
    <source>
        <dbReference type="Proteomes" id="UP000000447"/>
    </source>
</evidence>
<dbReference type="EMBL" id="CP001275">
    <property type="protein sequence ID" value="ACM05559.1"/>
    <property type="molecule type" value="Genomic_DNA"/>
</dbReference>
<dbReference type="Proteomes" id="UP000000447">
    <property type="component" value="Chromosome"/>
</dbReference>
<evidence type="ECO:0000313" key="1">
    <source>
        <dbReference type="EMBL" id="ACM05559.1"/>
    </source>
</evidence>
<protein>
    <submittedName>
        <fullName evidence="1">Uncharacterized protein</fullName>
    </submittedName>
</protein>
<dbReference type="KEGG" id="tro:trd_1168"/>
<keyword evidence="2" id="KW-1185">Reference proteome</keyword>
<gene>
    <name evidence="1" type="ordered locus">trd_1168</name>
</gene>
<dbReference type="HOGENOM" id="CLU_3206378_0_0_0"/>